<dbReference type="NCBIfam" id="TIGR01296">
    <property type="entry name" value="asd_B"/>
    <property type="match status" value="1"/>
</dbReference>
<comment type="pathway">
    <text evidence="2 15">Amino-acid biosynthesis; L-lysine biosynthesis via DAP pathway; (S)-tetrahydrodipicolinate from L-aspartate: step 2/4.</text>
</comment>
<keyword evidence="18" id="KW-1185">Reference proteome</keyword>
<evidence type="ECO:0000313" key="18">
    <source>
        <dbReference type="Proteomes" id="UP001315967"/>
    </source>
</evidence>
<comment type="function">
    <text evidence="15">Catalyzes the NADPH-dependent formation of L-aspartate-semialdehyde (L-ASA) by the reductive dephosphorylation of L-aspartyl-4-phosphate.</text>
</comment>
<dbReference type="GO" id="GO:0004073">
    <property type="term" value="F:aspartate-semialdehyde dehydrogenase activity"/>
    <property type="evidence" value="ECO:0007669"/>
    <property type="project" value="UniProtKB-EC"/>
</dbReference>
<keyword evidence="13 15" id="KW-0486">Methionine biosynthesis</keyword>
<feature type="binding site" evidence="15">
    <location>
        <begin position="41"/>
        <end position="42"/>
    </location>
    <ligand>
        <name>NADP(+)</name>
        <dbReference type="ChEBI" id="CHEBI:58349"/>
    </ligand>
</feature>
<comment type="similarity">
    <text evidence="4 15">Belongs to the aspartate-semialdehyde dehydrogenase family.</text>
</comment>
<proteinExistence type="inferred from homology"/>
<evidence type="ECO:0000256" key="12">
    <source>
        <dbReference type="ARBA" id="ARBA00023154"/>
    </source>
</evidence>
<protein>
    <recommendedName>
        <fullName evidence="6 15">Aspartate-semialdehyde dehydrogenase</fullName>
        <shortName evidence="15">ASA dehydrogenase</shortName>
        <shortName evidence="15">ASADH</shortName>
        <ecNumber evidence="6 15">1.2.1.11</ecNumber>
    </recommendedName>
    <alternativeName>
        <fullName evidence="15">Aspartate-beta-semialdehyde dehydrogenase</fullName>
    </alternativeName>
</protein>
<keyword evidence="11 15" id="KW-0560">Oxidoreductase</keyword>
<evidence type="ECO:0000256" key="8">
    <source>
        <dbReference type="ARBA" id="ARBA00022697"/>
    </source>
</evidence>
<dbReference type="HAMAP" id="MF_02121">
    <property type="entry name" value="ASADH"/>
    <property type="match status" value="1"/>
</dbReference>
<feature type="active site" description="Proton acceptor" evidence="15">
    <location>
        <position position="233"/>
    </location>
</feature>
<dbReference type="RefSeq" id="WP_313793552.1">
    <property type="nucleotide sequence ID" value="NZ_CP102453.1"/>
</dbReference>
<comment type="subunit">
    <text evidence="5 15">Homodimer.</text>
</comment>
<dbReference type="InterPro" id="IPR036291">
    <property type="entry name" value="NAD(P)-bd_dom_sf"/>
</dbReference>
<evidence type="ECO:0000256" key="5">
    <source>
        <dbReference type="ARBA" id="ARBA00011738"/>
    </source>
</evidence>
<organism evidence="17 18">
    <name type="scientific">Fundicoccus culcitae</name>
    <dbReference type="NCBI Taxonomy" id="2969821"/>
    <lineage>
        <taxon>Bacteria</taxon>
        <taxon>Bacillati</taxon>
        <taxon>Bacillota</taxon>
        <taxon>Bacilli</taxon>
        <taxon>Lactobacillales</taxon>
        <taxon>Aerococcaceae</taxon>
        <taxon>Fundicoccus</taxon>
    </lineage>
</organism>
<dbReference type="Gene3D" id="3.40.50.720">
    <property type="entry name" value="NAD(P)-binding Rossmann-like Domain"/>
    <property type="match status" value="1"/>
</dbReference>
<feature type="binding site" evidence="15">
    <location>
        <begin position="160"/>
        <end position="161"/>
    </location>
    <ligand>
        <name>NADP(+)</name>
        <dbReference type="ChEBI" id="CHEBI:58349"/>
    </ligand>
</feature>
<evidence type="ECO:0000256" key="10">
    <source>
        <dbReference type="ARBA" id="ARBA00022915"/>
    </source>
</evidence>
<dbReference type="PIRSF" id="PIRSF000148">
    <property type="entry name" value="ASA_dh"/>
    <property type="match status" value="1"/>
</dbReference>
<evidence type="ECO:0000256" key="14">
    <source>
        <dbReference type="ARBA" id="ARBA00047891"/>
    </source>
</evidence>
<name>A0ABY5P6P7_9LACT</name>
<comment type="pathway">
    <text evidence="1 15">Amino-acid biosynthesis; L-methionine biosynthesis via de novo pathway; L-homoserine from L-aspartate: step 2/3.</text>
</comment>
<feature type="active site" description="Acyl-thioester intermediate" evidence="15">
    <location>
        <position position="131"/>
    </location>
</feature>
<evidence type="ECO:0000256" key="11">
    <source>
        <dbReference type="ARBA" id="ARBA00023002"/>
    </source>
</evidence>
<dbReference type="Pfam" id="PF01118">
    <property type="entry name" value="Semialdhyde_dh"/>
    <property type="match status" value="1"/>
</dbReference>
<evidence type="ECO:0000256" key="15">
    <source>
        <dbReference type="HAMAP-Rule" id="MF_02121"/>
    </source>
</evidence>
<feature type="binding site" evidence="15">
    <location>
        <begin position="13"/>
        <end position="16"/>
    </location>
    <ligand>
        <name>NADP(+)</name>
        <dbReference type="ChEBI" id="CHEBI:58349"/>
    </ligand>
</feature>
<evidence type="ECO:0000256" key="4">
    <source>
        <dbReference type="ARBA" id="ARBA00010584"/>
    </source>
</evidence>
<keyword evidence="9 15" id="KW-0521">NADP</keyword>
<dbReference type="CDD" id="cd02316">
    <property type="entry name" value="VcASADH2_like_N"/>
    <property type="match status" value="1"/>
</dbReference>
<accession>A0ABY5P6P7</accession>
<dbReference type="InterPro" id="IPR005986">
    <property type="entry name" value="Asp_semialdehyde_DH_beta"/>
</dbReference>
<feature type="binding site" evidence="15">
    <location>
        <position position="102"/>
    </location>
    <ligand>
        <name>phosphate</name>
        <dbReference type="ChEBI" id="CHEBI:43474"/>
    </ligand>
</feature>
<dbReference type="SUPFAM" id="SSF55347">
    <property type="entry name" value="Glyceraldehyde-3-phosphate dehydrogenase-like, C-terminal domain"/>
    <property type="match status" value="1"/>
</dbReference>
<feature type="binding site" evidence="15">
    <location>
        <position position="306"/>
    </location>
    <ligand>
        <name>NADP(+)</name>
        <dbReference type="ChEBI" id="CHEBI:58349"/>
    </ligand>
</feature>
<dbReference type="CDD" id="cd18131">
    <property type="entry name" value="ASADH_C_bac_euk_like"/>
    <property type="match status" value="1"/>
</dbReference>
<dbReference type="NCBIfam" id="NF011456">
    <property type="entry name" value="PRK14874.1"/>
    <property type="match status" value="1"/>
</dbReference>
<evidence type="ECO:0000256" key="7">
    <source>
        <dbReference type="ARBA" id="ARBA00022605"/>
    </source>
</evidence>
<dbReference type="Pfam" id="PF02774">
    <property type="entry name" value="Semialdhyde_dhC"/>
    <property type="match status" value="1"/>
</dbReference>
<dbReference type="InterPro" id="IPR000534">
    <property type="entry name" value="Semialdehyde_DH_NAD-bd"/>
</dbReference>
<comment type="catalytic activity">
    <reaction evidence="14 15">
        <text>L-aspartate 4-semialdehyde + phosphate + NADP(+) = 4-phospho-L-aspartate + NADPH + H(+)</text>
        <dbReference type="Rhea" id="RHEA:24284"/>
        <dbReference type="ChEBI" id="CHEBI:15378"/>
        <dbReference type="ChEBI" id="CHEBI:43474"/>
        <dbReference type="ChEBI" id="CHEBI:57535"/>
        <dbReference type="ChEBI" id="CHEBI:57783"/>
        <dbReference type="ChEBI" id="CHEBI:58349"/>
        <dbReference type="ChEBI" id="CHEBI:537519"/>
        <dbReference type="EC" id="1.2.1.11"/>
    </reaction>
</comment>
<evidence type="ECO:0000256" key="9">
    <source>
        <dbReference type="ARBA" id="ARBA00022857"/>
    </source>
</evidence>
<keyword evidence="8 15" id="KW-0791">Threonine biosynthesis</keyword>
<sequence>MTHKIHLAIVGASGVVGSKMIEVLEERQFPIEKLYLFASKRSAGKTVTFKGEDIEIQELTEDSLKAPIQIALFSAGGSISEKFAPIAAAEGIYVVDNSSFWRMNPEIDLIVPEINHDQLKHPSQIIANPNCSTIQSVLPLSGLTKYGIKRVVYNTYQAVSGAGQAGINDLVNKTTDNFPYSINDNVIPQIDVFLEDGYTKEENKMIEETRKILGIPNLPITATAVRVPIHTSHAVSINVELEQPFDLDTIRQDLSNVENVVIVDNPSQLEYPLQSKAVNRDEVFVGRIRRDASVENGLNLWVVSDNLRKGAATNTIQIAEELVKNGLV</sequence>
<keyword evidence="10 15" id="KW-0220">Diaminopimelate biosynthesis</keyword>
<keyword evidence="12 15" id="KW-0457">Lysine biosynthesis</keyword>
<dbReference type="SUPFAM" id="SSF51735">
    <property type="entry name" value="NAD(P)-binding Rossmann-fold domains"/>
    <property type="match status" value="1"/>
</dbReference>
<evidence type="ECO:0000256" key="2">
    <source>
        <dbReference type="ARBA" id="ARBA00005076"/>
    </source>
</evidence>
<dbReference type="SMART" id="SM00859">
    <property type="entry name" value="Semialdhyde_dh"/>
    <property type="match status" value="1"/>
</dbReference>
<dbReference type="Gene3D" id="3.30.360.10">
    <property type="entry name" value="Dihydrodipicolinate Reductase, domain 2"/>
    <property type="match status" value="1"/>
</dbReference>
<feature type="binding site" evidence="15">
    <location>
        <position position="226"/>
    </location>
    <ligand>
        <name>substrate</name>
    </ligand>
</feature>
<dbReference type="PANTHER" id="PTHR46278">
    <property type="entry name" value="DEHYDROGENASE, PUTATIVE-RELATED"/>
    <property type="match status" value="1"/>
</dbReference>
<dbReference type="InterPro" id="IPR012280">
    <property type="entry name" value="Semialdhyde_DH_dimer_dom"/>
</dbReference>
<evidence type="ECO:0000259" key="16">
    <source>
        <dbReference type="SMART" id="SM00859"/>
    </source>
</evidence>
<reference evidence="17 18" key="1">
    <citation type="submission" date="2022-08" db="EMBL/GenBank/DDBJ databases">
        <title>Aerococcaceae sp. nov isolated from spoiled eye mask.</title>
        <authorList>
            <person name="Zhou G."/>
            <person name="Xie X.-B."/>
            <person name="Shi Q.-S."/>
            <person name="Wang Y.-S."/>
            <person name="Wen X."/>
            <person name="Peng H."/>
            <person name="Yang X.-J."/>
            <person name="Tao H.-B."/>
            <person name="Huang X.-M."/>
        </authorList>
    </citation>
    <scope>NUCLEOTIDE SEQUENCE [LARGE SCALE GENOMIC DNA]</scope>
    <source>
        <strain evidence="18">DM20194951</strain>
    </source>
</reference>
<evidence type="ECO:0000256" key="3">
    <source>
        <dbReference type="ARBA" id="ARBA00005097"/>
    </source>
</evidence>
<dbReference type="Proteomes" id="UP001315967">
    <property type="component" value="Chromosome"/>
</dbReference>
<comment type="pathway">
    <text evidence="3 15">Amino-acid biosynthesis; L-threonine biosynthesis; L-threonine from L-aspartate: step 2/5.</text>
</comment>
<evidence type="ECO:0000256" key="6">
    <source>
        <dbReference type="ARBA" id="ARBA00013120"/>
    </source>
</evidence>
<feature type="binding site" evidence="15">
    <location>
        <position position="157"/>
    </location>
    <ligand>
        <name>substrate</name>
    </ligand>
</feature>
<feature type="domain" description="Semialdehyde dehydrogenase NAD-binding" evidence="16">
    <location>
        <begin position="6"/>
        <end position="122"/>
    </location>
</feature>
<dbReference type="PANTHER" id="PTHR46278:SF2">
    <property type="entry name" value="ASPARTATE-SEMIALDEHYDE DEHYDROGENASE"/>
    <property type="match status" value="1"/>
</dbReference>
<evidence type="ECO:0000256" key="1">
    <source>
        <dbReference type="ARBA" id="ARBA00005021"/>
    </source>
</evidence>
<comment type="caution">
    <text evidence="15">Lacks conserved residue(s) required for the propagation of feature annotation.</text>
</comment>
<dbReference type="EC" id="1.2.1.11" evidence="6 15"/>
<evidence type="ECO:0000313" key="17">
    <source>
        <dbReference type="EMBL" id="UUX34050.1"/>
    </source>
</evidence>
<dbReference type="InterPro" id="IPR012080">
    <property type="entry name" value="Asp_semialdehyde_DH"/>
</dbReference>
<keyword evidence="7 15" id="KW-0028">Amino-acid biosynthesis</keyword>
<gene>
    <name evidence="15" type="primary">asd</name>
    <name evidence="17" type="ORF">NRE15_14385</name>
</gene>
<dbReference type="EMBL" id="CP102453">
    <property type="protein sequence ID" value="UUX34050.1"/>
    <property type="molecule type" value="Genomic_DNA"/>
</dbReference>
<evidence type="ECO:0000256" key="13">
    <source>
        <dbReference type="ARBA" id="ARBA00023167"/>
    </source>
</evidence>